<evidence type="ECO:0000259" key="2">
    <source>
        <dbReference type="Pfam" id="PF22600"/>
    </source>
</evidence>
<dbReference type="Proteomes" id="UP000004994">
    <property type="component" value="Chromosome 9"/>
</dbReference>
<keyword evidence="4" id="KW-1185">Reference proteome</keyword>
<dbReference type="EnsemblPlants" id="Solyc09g091860.3.1">
    <property type="protein sequence ID" value="Solyc09g091860.3.1"/>
    <property type="gene ID" value="Solyc09g091860.3"/>
</dbReference>
<accession>A0A3Q7I8A4</accession>
<dbReference type="InterPro" id="IPR054708">
    <property type="entry name" value="MTPAP-like_central"/>
</dbReference>
<reference evidence="3" key="2">
    <citation type="submission" date="2019-01" db="UniProtKB">
        <authorList>
            <consortium name="EnsemblPlants"/>
        </authorList>
    </citation>
    <scope>IDENTIFICATION</scope>
    <source>
        <strain evidence="3">cv. Heinz 1706</strain>
    </source>
</reference>
<protein>
    <recommendedName>
        <fullName evidence="2">Poly(A) RNA polymerase mitochondrial-like central palm domain-containing protein</fullName>
    </recommendedName>
</protein>
<dbReference type="CDD" id="cd05402">
    <property type="entry name" value="NT_PAP_TUTase"/>
    <property type="match status" value="1"/>
</dbReference>
<dbReference type="SUPFAM" id="SSF81301">
    <property type="entry name" value="Nucleotidyltransferase"/>
    <property type="match status" value="1"/>
</dbReference>
<dbReference type="InParanoid" id="A0A3Q7I8A4"/>
<evidence type="ECO:0000313" key="4">
    <source>
        <dbReference type="Proteomes" id="UP000004994"/>
    </source>
</evidence>
<feature type="region of interest" description="Disordered" evidence="1">
    <location>
        <begin position="445"/>
        <end position="797"/>
    </location>
</feature>
<name>A0A3Q7I8A4_SOLLC</name>
<dbReference type="InterPro" id="IPR043519">
    <property type="entry name" value="NT_sf"/>
</dbReference>
<dbReference type="GO" id="GO:0031123">
    <property type="term" value="P:RNA 3'-end processing"/>
    <property type="evidence" value="ECO:0000318"/>
    <property type="project" value="GO_Central"/>
</dbReference>
<proteinExistence type="predicted"/>
<dbReference type="FunCoup" id="A0A3Q7I8A4">
    <property type="interactions" value="1869"/>
</dbReference>
<evidence type="ECO:0000313" key="3">
    <source>
        <dbReference type="EnsemblPlants" id="Solyc09g091860.3.1"/>
    </source>
</evidence>
<feature type="compositionally biased region" description="Polar residues" evidence="1">
    <location>
        <begin position="721"/>
        <end position="736"/>
    </location>
</feature>
<feature type="compositionally biased region" description="Basic and acidic residues" evidence="1">
    <location>
        <begin position="573"/>
        <end position="584"/>
    </location>
</feature>
<dbReference type="Gene3D" id="1.10.1410.10">
    <property type="match status" value="1"/>
</dbReference>
<feature type="compositionally biased region" description="Basic and acidic residues" evidence="1">
    <location>
        <begin position="446"/>
        <end position="456"/>
    </location>
</feature>
<dbReference type="SUPFAM" id="SSF81631">
    <property type="entry name" value="PAP/OAS1 substrate-binding domain"/>
    <property type="match status" value="1"/>
</dbReference>
<reference evidence="3" key="1">
    <citation type="journal article" date="2012" name="Nature">
        <title>The tomato genome sequence provides insights into fleshy fruit evolution.</title>
        <authorList>
            <consortium name="Tomato Genome Consortium"/>
        </authorList>
    </citation>
    <scope>NUCLEOTIDE SEQUENCE [LARGE SCALE GENOMIC DNA]</scope>
    <source>
        <strain evidence="3">cv. Heinz 1706</strain>
    </source>
</reference>
<dbReference type="PANTHER" id="PTHR12271:SF134">
    <property type="entry name" value="NUCLEOTIDYLTRANSFERASE FAMILY PROTEIN"/>
    <property type="match status" value="1"/>
</dbReference>
<dbReference type="Gramene" id="Solyc09g091860.3.1">
    <property type="protein sequence ID" value="Solyc09g091860.3.1"/>
    <property type="gene ID" value="Solyc09g091860.3"/>
</dbReference>
<dbReference type="STRING" id="4081.A0A3Q7I8A4"/>
<organism evidence="3">
    <name type="scientific">Solanum lycopersicum</name>
    <name type="common">Tomato</name>
    <name type="synonym">Lycopersicon esculentum</name>
    <dbReference type="NCBI Taxonomy" id="4081"/>
    <lineage>
        <taxon>Eukaryota</taxon>
        <taxon>Viridiplantae</taxon>
        <taxon>Streptophyta</taxon>
        <taxon>Embryophyta</taxon>
        <taxon>Tracheophyta</taxon>
        <taxon>Spermatophyta</taxon>
        <taxon>Magnoliopsida</taxon>
        <taxon>eudicotyledons</taxon>
        <taxon>Gunneridae</taxon>
        <taxon>Pentapetalae</taxon>
        <taxon>asterids</taxon>
        <taxon>lamiids</taxon>
        <taxon>Solanales</taxon>
        <taxon>Solanaceae</taxon>
        <taxon>Solanoideae</taxon>
        <taxon>Solaneae</taxon>
        <taxon>Solanum</taxon>
        <taxon>Solanum subgen. Lycopersicon</taxon>
    </lineage>
</organism>
<dbReference type="PaxDb" id="4081-Solyc09g091860.2.1"/>
<feature type="compositionally biased region" description="Basic and acidic residues" evidence="1">
    <location>
        <begin position="637"/>
        <end position="648"/>
    </location>
</feature>
<dbReference type="Pfam" id="PF22600">
    <property type="entry name" value="MTPAP-like_central"/>
    <property type="match status" value="1"/>
</dbReference>
<dbReference type="OMA" id="PWSKGKW"/>
<dbReference type="PANTHER" id="PTHR12271">
    <property type="entry name" value="POLY A POLYMERASE CID PAP -RELATED"/>
    <property type="match status" value="1"/>
</dbReference>
<sequence>MATVYRVKVIRKRAERHERKRMQNYKVQAERLSAFEELLNEIYTVCRPKPRDYEVRRDLISAFNEIAKDIYGYSGNAPVVEEFGSFVMDLFHSKSDLDLSVNFDNNSAQFSHEKRIQTLRKFARKLYALQIFTMEYGPHGVCNEAEHGHVSGVHPITAAKVPVLKVVDCGTKVECDISVENRDGVSKSKIIHMICSLDERFQKLSFLMKTWAKAQNINSSKDKTLNSLSIILLVAFHLQLNDYSITSCDANNKRLKHQASRPEELKCRSPWKRKKSFRRRSVFVFGAVQLLEWSSLANGSDPDVVAKSLKKFVNYGKGNKESVAELLVTLLIKLLSVEKLWAKGLCASTYEASWLSKTWDSKVCCIGVEDFIDRSQNVARAVGKGEVKRIYKCIQRTSEYISLFMDGLVEIPKLKSQLFGNAAPFQDVFETRNIKEDGNIITLPCRDMKNKKDQSKEGQNGSQWAIPSEPVAKSTEGWEGLASVNGGQSKGKWSTEGWEEVRSASWGQPKEDREPADSPWSKGKWSTEGWEGIHSANWGQAKEDGGPADSRLSKGKWSTEGWEGIRSASWGQPKEDREPADSRLSKGKWSTEGWEGIRSASWGQPKEDGGPADSRLSKGKWSTEGWEGIHSASWGQPKEDGGRADSRLSKGKWSTEGWEGIHSASWGQPKEDGGPADSRLSKGKWSSEGWEGIRSASRGQPKEDDGPPDSPWSKGKWSTKGWGNTSSANWGQSNGDNAPPVSILTKRKRSEETPRRTSSAQWLGKSDTKSWPNRKHNSKYAPNAKWSKMQRGGQGGS</sequence>
<dbReference type="AlphaFoldDB" id="A0A3Q7I8A4"/>
<dbReference type="Gene3D" id="3.30.460.10">
    <property type="entry name" value="Beta Polymerase, domain 2"/>
    <property type="match status" value="1"/>
</dbReference>
<evidence type="ECO:0000256" key="1">
    <source>
        <dbReference type="SAM" id="MobiDB-lite"/>
    </source>
</evidence>
<feature type="domain" description="Poly(A) RNA polymerase mitochondrial-like central palm" evidence="2">
    <location>
        <begin position="36"/>
        <end position="194"/>
    </location>
</feature>
<dbReference type="GO" id="GO:0016779">
    <property type="term" value="F:nucleotidyltransferase activity"/>
    <property type="evidence" value="ECO:0000318"/>
    <property type="project" value="GO_Central"/>
</dbReference>